<name>A0AAD5KBS0_9FUNG</name>
<dbReference type="GO" id="GO:0016538">
    <property type="term" value="F:cyclin-dependent protein serine/threonine kinase regulator activity"/>
    <property type="evidence" value="ECO:0007669"/>
    <property type="project" value="TreeGrafter"/>
</dbReference>
<organism evidence="1 2">
    <name type="scientific">Phascolomyces articulosus</name>
    <dbReference type="NCBI Taxonomy" id="60185"/>
    <lineage>
        <taxon>Eukaryota</taxon>
        <taxon>Fungi</taxon>
        <taxon>Fungi incertae sedis</taxon>
        <taxon>Mucoromycota</taxon>
        <taxon>Mucoromycotina</taxon>
        <taxon>Mucoromycetes</taxon>
        <taxon>Mucorales</taxon>
        <taxon>Lichtheimiaceae</taxon>
        <taxon>Phascolomyces</taxon>
    </lineage>
</organism>
<dbReference type="GO" id="GO:0005634">
    <property type="term" value="C:nucleus"/>
    <property type="evidence" value="ECO:0007669"/>
    <property type="project" value="TreeGrafter"/>
</dbReference>
<dbReference type="GO" id="GO:0019901">
    <property type="term" value="F:protein kinase binding"/>
    <property type="evidence" value="ECO:0007669"/>
    <property type="project" value="InterPro"/>
</dbReference>
<protein>
    <recommendedName>
        <fullName evidence="3">Cyclin N-terminal domain-containing protein</fullName>
    </recommendedName>
</protein>
<feature type="non-terminal residue" evidence="1">
    <location>
        <position position="1"/>
    </location>
</feature>
<keyword evidence="2" id="KW-1185">Reference proteome</keyword>
<dbReference type="GO" id="GO:0000307">
    <property type="term" value="C:cyclin-dependent protein kinase holoenzyme complex"/>
    <property type="evidence" value="ECO:0007669"/>
    <property type="project" value="TreeGrafter"/>
</dbReference>
<evidence type="ECO:0000313" key="1">
    <source>
        <dbReference type="EMBL" id="KAI9278390.1"/>
    </source>
</evidence>
<sequence>CVLLAFEYIHRFRTLHPNARGHQGAEVRLFVSAFILAHKYHPDRIFSFWSQISGIPTKSLTLSERVFLKALDHKMDITRPEFMKWTIQCQHWVSLLAKK</sequence>
<dbReference type="EMBL" id="JAIXMP010000001">
    <property type="protein sequence ID" value="KAI9278390.1"/>
    <property type="molecule type" value="Genomic_DNA"/>
</dbReference>
<proteinExistence type="predicted"/>
<dbReference type="PANTHER" id="PTHR15615">
    <property type="match status" value="1"/>
</dbReference>
<gene>
    <name evidence="1" type="ORF">BDA99DRAFT_422478</name>
</gene>
<evidence type="ECO:0008006" key="3">
    <source>
        <dbReference type="Google" id="ProtNLM"/>
    </source>
</evidence>
<dbReference type="PANTHER" id="PTHR15615:SF27">
    <property type="entry name" value="PHO85 CYCLIN CLG1"/>
    <property type="match status" value="1"/>
</dbReference>
<accession>A0AAD5KBS0</accession>
<comment type="caution">
    <text evidence="1">The sequence shown here is derived from an EMBL/GenBank/DDBJ whole genome shotgun (WGS) entry which is preliminary data.</text>
</comment>
<dbReference type="Gene3D" id="1.10.472.10">
    <property type="entry name" value="Cyclin-like"/>
    <property type="match status" value="1"/>
</dbReference>
<dbReference type="CDD" id="cd20557">
    <property type="entry name" value="CYCLIN_ScPCL1-like"/>
    <property type="match status" value="1"/>
</dbReference>
<evidence type="ECO:0000313" key="2">
    <source>
        <dbReference type="Proteomes" id="UP001209540"/>
    </source>
</evidence>
<dbReference type="AlphaFoldDB" id="A0AAD5KBS0"/>
<dbReference type="InterPro" id="IPR013922">
    <property type="entry name" value="Cyclin_PHO80-like"/>
</dbReference>
<dbReference type="Proteomes" id="UP001209540">
    <property type="component" value="Unassembled WGS sequence"/>
</dbReference>
<reference evidence="1" key="1">
    <citation type="journal article" date="2022" name="IScience">
        <title>Evolution of zygomycete secretomes and the origins of terrestrial fungal ecologies.</title>
        <authorList>
            <person name="Chang Y."/>
            <person name="Wang Y."/>
            <person name="Mondo S."/>
            <person name="Ahrendt S."/>
            <person name="Andreopoulos W."/>
            <person name="Barry K."/>
            <person name="Beard J."/>
            <person name="Benny G.L."/>
            <person name="Blankenship S."/>
            <person name="Bonito G."/>
            <person name="Cuomo C."/>
            <person name="Desiro A."/>
            <person name="Gervers K.A."/>
            <person name="Hundley H."/>
            <person name="Kuo A."/>
            <person name="LaButti K."/>
            <person name="Lang B.F."/>
            <person name="Lipzen A."/>
            <person name="O'Donnell K."/>
            <person name="Pangilinan J."/>
            <person name="Reynolds N."/>
            <person name="Sandor L."/>
            <person name="Smith M.E."/>
            <person name="Tsang A."/>
            <person name="Grigoriev I.V."/>
            <person name="Stajich J.E."/>
            <person name="Spatafora J.W."/>
        </authorList>
    </citation>
    <scope>NUCLEOTIDE SEQUENCE</scope>
    <source>
        <strain evidence="1">RSA 2281</strain>
    </source>
</reference>
<feature type="non-terminal residue" evidence="1">
    <location>
        <position position="99"/>
    </location>
</feature>
<reference evidence="1" key="2">
    <citation type="submission" date="2023-02" db="EMBL/GenBank/DDBJ databases">
        <authorList>
            <consortium name="DOE Joint Genome Institute"/>
            <person name="Mondo S.J."/>
            <person name="Chang Y."/>
            <person name="Wang Y."/>
            <person name="Ahrendt S."/>
            <person name="Andreopoulos W."/>
            <person name="Barry K."/>
            <person name="Beard J."/>
            <person name="Benny G.L."/>
            <person name="Blankenship S."/>
            <person name="Bonito G."/>
            <person name="Cuomo C."/>
            <person name="Desiro A."/>
            <person name="Gervers K.A."/>
            <person name="Hundley H."/>
            <person name="Kuo A."/>
            <person name="LaButti K."/>
            <person name="Lang B.F."/>
            <person name="Lipzen A."/>
            <person name="O'Donnell K."/>
            <person name="Pangilinan J."/>
            <person name="Reynolds N."/>
            <person name="Sandor L."/>
            <person name="Smith M.W."/>
            <person name="Tsang A."/>
            <person name="Grigoriev I.V."/>
            <person name="Stajich J.E."/>
            <person name="Spatafora J.W."/>
        </authorList>
    </citation>
    <scope>NUCLEOTIDE SEQUENCE</scope>
    <source>
        <strain evidence="1">RSA 2281</strain>
    </source>
</reference>